<dbReference type="Proteomes" id="UP000619512">
    <property type="component" value="Unassembled WGS sequence"/>
</dbReference>
<feature type="chain" id="PRO_5044606972" evidence="1">
    <location>
        <begin position="25"/>
        <end position="187"/>
    </location>
</feature>
<dbReference type="EMBL" id="CP038026">
    <property type="protein sequence ID" value="QBQ38762.1"/>
    <property type="molecule type" value="Genomic_DNA"/>
</dbReference>
<reference evidence="2" key="3">
    <citation type="submission" date="2022-12" db="EMBL/GenBank/DDBJ databases">
        <authorList>
            <person name="Sun Q."/>
            <person name="Kim S."/>
        </authorList>
    </citation>
    <scope>NUCLEOTIDE SEQUENCE</scope>
    <source>
        <strain evidence="2">KCTC 12344</strain>
    </source>
</reference>
<evidence type="ECO:0000313" key="3">
    <source>
        <dbReference type="EMBL" id="QBQ38762.1"/>
    </source>
</evidence>
<keyword evidence="1" id="KW-0732">Signal</keyword>
<name>A0A4P7BKF7_9BURK</name>
<feature type="signal peptide" evidence="1">
    <location>
        <begin position="1"/>
        <end position="24"/>
    </location>
</feature>
<dbReference type="RefSeq" id="WP_134387461.1">
    <property type="nucleotide sequence ID" value="NZ_BMWW01000002.1"/>
</dbReference>
<sequence length="187" mass="19460">MTFLIRRQIRIAVLAALLPCVVFAQTPPRSAADREAYARLPVCKLRPDGRALAVEPCRTAPARRPMPRRPVPQRIEPTQRIAPPDVADMPAPPSAPVTLFELTPRTGPAAVVTPAPGTSVTPPPSPYVNHAPGAFATPPPGVSQPMPATCGAGGCRDAAGTQYNGSRVLTSPTGRLCSSAGGVVTCM</sequence>
<organism evidence="2 5">
    <name type="scientific">Pseudoduganella plicata</name>
    <dbReference type="NCBI Taxonomy" id="321984"/>
    <lineage>
        <taxon>Bacteria</taxon>
        <taxon>Pseudomonadati</taxon>
        <taxon>Pseudomonadota</taxon>
        <taxon>Betaproteobacteria</taxon>
        <taxon>Burkholderiales</taxon>
        <taxon>Oxalobacteraceae</taxon>
        <taxon>Telluria group</taxon>
        <taxon>Pseudoduganella</taxon>
    </lineage>
</organism>
<proteinExistence type="predicted"/>
<keyword evidence="4" id="KW-1185">Reference proteome</keyword>
<evidence type="ECO:0000313" key="4">
    <source>
        <dbReference type="Proteomes" id="UP000294359"/>
    </source>
</evidence>
<reference evidence="2" key="1">
    <citation type="journal article" date="2014" name="Int. J. Syst. Evol. Microbiol.">
        <title>Complete genome sequence of Corynebacterium casei LMG S-19264T (=DSM 44701T), isolated from a smear-ripened cheese.</title>
        <authorList>
            <consortium name="US DOE Joint Genome Institute (JGI-PGF)"/>
            <person name="Walter F."/>
            <person name="Albersmeier A."/>
            <person name="Kalinowski J."/>
            <person name="Ruckert C."/>
        </authorList>
    </citation>
    <scope>NUCLEOTIDE SEQUENCE</scope>
    <source>
        <strain evidence="2">KCTC 12344</strain>
    </source>
</reference>
<evidence type="ECO:0000256" key="1">
    <source>
        <dbReference type="SAM" id="SignalP"/>
    </source>
</evidence>
<accession>A0A4P7BKF7</accession>
<gene>
    <name evidence="3" type="ORF">E1742_23265</name>
    <name evidence="2" type="ORF">GCM10007388_17560</name>
</gene>
<protein>
    <submittedName>
        <fullName evidence="2">Uncharacterized protein</fullName>
    </submittedName>
</protein>
<dbReference type="Proteomes" id="UP000294359">
    <property type="component" value="Chromosome"/>
</dbReference>
<reference evidence="3 4" key="2">
    <citation type="submission" date="2019-03" db="EMBL/GenBank/DDBJ databases">
        <title>Draft Genome Sequences of Six Type Strains of the Genus Massilia.</title>
        <authorList>
            <person name="Miess H."/>
            <person name="Frediansyhah A."/>
            <person name="Gross H."/>
        </authorList>
    </citation>
    <scope>NUCLEOTIDE SEQUENCE [LARGE SCALE GENOMIC DNA]</scope>
    <source>
        <strain evidence="3 4">DSM 17505</strain>
    </source>
</reference>
<dbReference type="OrthoDB" id="8756280at2"/>
<evidence type="ECO:0000313" key="5">
    <source>
        <dbReference type="Proteomes" id="UP000619512"/>
    </source>
</evidence>
<evidence type="ECO:0000313" key="2">
    <source>
        <dbReference type="EMBL" id="GGY84862.1"/>
    </source>
</evidence>
<dbReference type="EMBL" id="BMWW01000002">
    <property type="protein sequence ID" value="GGY84862.1"/>
    <property type="molecule type" value="Genomic_DNA"/>
</dbReference>
<dbReference type="AlphaFoldDB" id="A0A4P7BKF7"/>